<dbReference type="PANTHER" id="PTHR10972">
    <property type="entry name" value="OXYSTEROL-BINDING PROTEIN-RELATED"/>
    <property type="match status" value="1"/>
</dbReference>
<dbReference type="Pfam" id="PF01237">
    <property type="entry name" value="Oxysterol_BP"/>
    <property type="match status" value="1"/>
</dbReference>
<accession>A0A7K4YPG4</accession>
<organism evidence="1 2">
    <name type="scientific">Bucorvus abyssinicus</name>
    <name type="common">Northern ground-hornbill</name>
    <name type="synonym">Abyssinian ground-hornbill</name>
    <dbReference type="NCBI Taxonomy" id="153643"/>
    <lineage>
        <taxon>Eukaryota</taxon>
        <taxon>Metazoa</taxon>
        <taxon>Chordata</taxon>
        <taxon>Craniata</taxon>
        <taxon>Vertebrata</taxon>
        <taxon>Euteleostomi</taxon>
        <taxon>Archelosauria</taxon>
        <taxon>Archosauria</taxon>
        <taxon>Dinosauria</taxon>
        <taxon>Saurischia</taxon>
        <taxon>Theropoda</taxon>
        <taxon>Coelurosauria</taxon>
        <taxon>Aves</taxon>
        <taxon>Neognathae</taxon>
        <taxon>Neoaves</taxon>
        <taxon>Telluraves</taxon>
        <taxon>Coraciimorphae</taxon>
        <taxon>Bucerotiformes</taxon>
        <taxon>Bucorvidae</taxon>
        <taxon>Bucorvus</taxon>
    </lineage>
</organism>
<dbReference type="SUPFAM" id="SSF144000">
    <property type="entry name" value="Oxysterol-binding protein-like"/>
    <property type="match status" value="1"/>
</dbReference>
<feature type="non-terminal residue" evidence="1">
    <location>
        <position position="121"/>
    </location>
</feature>
<protein>
    <submittedName>
        <fullName evidence="1">OSBP2 protein</fullName>
    </submittedName>
</protein>
<dbReference type="GO" id="GO:0005886">
    <property type="term" value="C:plasma membrane"/>
    <property type="evidence" value="ECO:0007669"/>
    <property type="project" value="TreeGrafter"/>
</dbReference>
<name>A0A7K4YPG4_BUCAB</name>
<dbReference type="PANTHER" id="PTHR10972:SF194">
    <property type="entry name" value="OXYSTEROL-BINDING PROTEIN 2"/>
    <property type="match status" value="1"/>
</dbReference>
<gene>
    <name evidence="1" type="primary">Osbp2</name>
    <name evidence="1" type="ORF">BUCABY_R10302</name>
</gene>
<dbReference type="GO" id="GO:0005829">
    <property type="term" value="C:cytosol"/>
    <property type="evidence" value="ECO:0007669"/>
    <property type="project" value="TreeGrafter"/>
</dbReference>
<dbReference type="InterPro" id="IPR000648">
    <property type="entry name" value="Oxysterol-bd"/>
</dbReference>
<evidence type="ECO:0000313" key="1">
    <source>
        <dbReference type="EMBL" id="NWR60919.1"/>
    </source>
</evidence>
<comment type="caution">
    <text evidence="1">The sequence shown here is derived from an EMBL/GenBank/DDBJ whole genome shotgun (WGS) entry which is preliminary data.</text>
</comment>
<keyword evidence="2" id="KW-1185">Reference proteome</keyword>
<reference evidence="1 2" key="1">
    <citation type="submission" date="2019-09" db="EMBL/GenBank/DDBJ databases">
        <title>Bird 10,000 Genomes (B10K) Project - Family phase.</title>
        <authorList>
            <person name="Zhang G."/>
        </authorList>
    </citation>
    <scope>NUCLEOTIDE SEQUENCE [LARGE SCALE GENOMIC DNA]</scope>
    <source>
        <strain evidence="1">B10K-DU-012-80</strain>
    </source>
</reference>
<dbReference type="OrthoDB" id="14833at2759"/>
<dbReference type="GO" id="GO:0015485">
    <property type="term" value="F:cholesterol binding"/>
    <property type="evidence" value="ECO:0007669"/>
    <property type="project" value="TreeGrafter"/>
</dbReference>
<proteinExistence type="predicted"/>
<feature type="non-terminal residue" evidence="1">
    <location>
        <position position="1"/>
    </location>
</feature>
<dbReference type="Proteomes" id="UP000551127">
    <property type="component" value="Unassembled WGS sequence"/>
</dbReference>
<dbReference type="EMBL" id="VYZL01003035">
    <property type="protein sequence ID" value="NWR60919.1"/>
    <property type="molecule type" value="Genomic_DNA"/>
</dbReference>
<dbReference type="InterPro" id="IPR037239">
    <property type="entry name" value="OSBP_sf"/>
</dbReference>
<dbReference type="AlphaFoldDB" id="A0A7K4YPG4"/>
<sequence length="121" mass="14288">ENAENMYFFSHLALTLNEPEDRVAPTDSRLRPDQRLMESGRWDEANVEKQRLEEKQRAVRRRREAEAVEALEEAGKDYEGYVPLWFERKVDAVTGELICVYKGGYWEAKEKQDWSTCPDIF</sequence>
<dbReference type="GO" id="GO:0097038">
    <property type="term" value="C:perinuclear endoplasmic reticulum"/>
    <property type="evidence" value="ECO:0007669"/>
    <property type="project" value="TreeGrafter"/>
</dbReference>
<evidence type="ECO:0000313" key="2">
    <source>
        <dbReference type="Proteomes" id="UP000551127"/>
    </source>
</evidence>